<keyword evidence="2" id="KW-0472">Membrane</keyword>
<feature type="transmembrane region" description="Helical" evidence="2">
    <location>
        <begin position="41"/>
        <end position="62"/>
    </location>
</feature>
<feature type="compositionally biased region" description="Pro residues" evidence="1">
    <location>
        <begin position="22"/>
        <end position="32"/>
    </location>
</feature>
<feature type="region of interest" description="Disordered" evidence="1">
    <location>
        <begin position="1"/>
        <end position="43"/>
    </location>
</feature>
<evidence type="ECO:0000256" key="2">
    <source>
        <dbReference type="SAM" id="Phobius"/>
    </source>
</evidence>
<evidence type="ECO:0000256" key="1">
    <source>
        <dbReference type="SAM" id="MobiDB-lite"/>
    </source>
</evidence>
<dbReference type="Proteomes" id="UP001283361">
    <property type="component" value="Unassembled WGS sequence"/>
</dbReference>
<sequence length="100" mass="10548">MPTLSSLQPHTMQPATSKPGPIRTPRPGPIVPDPDTQTGGAAPVSATLSTVLALLAASLLSSKRGGEGVRRRSAFLLRALTVSIRDDTRSEVACCIRLFR</sequence>
<dbReference type="EMBL" id="JAWDGP010006360">
    <property type="protein sequence ID" value="KAK3742372.1"/>
    <property type="molecule type" value="Genomic_DNA"/>
</dbReference>
<dbReference type="AlphaFoldDB" id="A0AAE0YE27"/>
<proteinExistence type="predicted"/>
<organism evidence="3 4">
    <name type="scientific">Elysia crispata</name>
    <name type="common">lettuce slug</name>
    <dbReference type="NCBI Taxonomy" id="231223"/>
    <lineage>
        <taxon>Eukaryota</taxon>
        <taxon>Metazoa</taxon>
        <taxon>Spiralia</taxon>
        <taxon>Lophotrochozoa</taxon>
        <taxon>Mollusca</taxon>
        <taxon>Gastropoda</taxon>
        <taxon>Heterobranchia</taxon>
        <taxon>Euthyneura</taxon>
        <taxon>Panpulmonata</taxon>
        <taxon>Sacoglossa</taxon>
        <taxon>Placobranchoidea</taxon>
        <taxon>Plakobranchidae</taxon>
        <taxon>Elysia</taxon>
    </lineage>
</organism>
<gene>
    <name evidence="3" type="ORF">RRG08_013619</name>
</gene>
<keyword evidence="2" id="KW-0812">Transmembrane</keyword>
<accession>A0AAE0YE27</accession>
<keyword evidence="2" id="KW-1133">Transmembrane helix</keyword>
<comment type="caution">
    <text evidence="3">The sequence shown here is derived from an EMBL/GenBank/DDBJ whole genome shotgun (WGS) entry which is preliminary data.</text>
</comment>
<evidence type="ECO:0000313" key="3">
    <source>
        <dbReference type="EMBL" id="KAK3742372.1"/>
    </source>
</evidence>
<keyword evidence="4" id="KW-1185">Reference proteome</keyword>
<name>A0AAE0YE27_9GAST</name>
<protein>
    <submittedName>
        <fullName evidence="3">Uncharacterized protein</fullName>
    </submittedName>
</protein>
<evidence type="ECO:0000313" key="4">
    <source>
        <dbReference type="Proteomes" id="UP001283361"/>
    </source>
</evidence>
<feature type="compositionally biased region" description="Polar residues" evidence="1">
    <location>
        <begin position="1"/>
        <end position="16"/>
    </location>
</feature>
<reference evidence="3" key="1">
    <citation type="journal article" date="2023" name="G3 (Bethesda)">
        <title>A reference genome for the long-term kleptoplast-retaining sea slug Elysia crispata morphotype clarki.</title>
        <authorList>
            <person name="Eastman K.E."/>
            <person name="Pendleton A.L."/>
            <person name="Shaikh M.A."/>
            <person name="Suttiyut T."/>
            <person name="Ogas R."/>
            <person name="Tomko P."/>
            <person name="Gavelis G."/>
            <person name="Widhalm J.R."/>
            <person name="Wisecaver J.H."/>
        </authorList>
    </citation>
    <scope>NUCLEOTIDE SEQUENCE</scope>
    <source>
        <strain evidence="3">ECLA1</strain>
    </source>
</reference>